<comment type="caution">
    <text evidence="2">The sequence shown here is derived from an EMBL/GenBank/DDBJ whole genome shotgun (WGS) entry which is preliminary data.</text>
</comment>
<dbReference type="Gene3D" id="2.60.120.40">
    <property type="match status" value="1"/>
</dbReference>
<keyword evidence="1" id="KW-0732">Signal</keyword>
<dbReference type="InterPro" id="IPR008983">
    <property type="entry name" value="Tumour_necrosis_fac-like_dom"/>
</dbReference>
<reference evidence="2" key="1">
    <citation type="submission" date="2018-11" db="EMBL/GenBank/DDBJ databases">
        <authorList>
            <person name="Alioto T."/>
            <person name="Alioto T."/>
        </authorList>
    </citation>
    <scope>NUCLEOTIDE SEQUENCE</scope>
</reference>
<evidence type="ECO:0000313" key="3">
    <source>
        <dbReference type="Proteomes" id="UP000596742"/>
    </source>
</evidence>
<name>A0A8B6FUA8_MYTGA</name>
<accession>A0A8B6FUA8</accession>
<keyword evidence="3" id="KW-1185">Reference proteome</keyword>
<dbReference type="Proteomes" id="UP000596742">
    <property type="component" value="Unassembled WGS sequence"/>
</dbReference>
<gene>
    <name evidence="2" type="ORF">MGAL_10B084278</name>
</gene>
<protein>
    <recommendedName>
        <fullName evidence="4">C1q domain-containing protein</fullName>
    </recommendedName>
</protein>
<dbReference type="AlphaFoldDB" id="A0A8B6FUA8"/>
<feature type="chain" id="PRO_5032600254" description="C1q domain-containing protein" evidence="1">
    <location>
        <begin position="17"/>
        <end position="401"/>
    </location>
</feature>
<dbReference type="OrthoDB" id="6075245at2759"/>
<feature type="signal peptide" evidence="1">
    <location>
        <begin position="1"/>
        <end position="16"/>
    </location>
</feature>
<proteinExistence type="predicted"/>
<evidence type="ECO:0000256" key="1">
    <source>
        <dbReference type="SAM" id="SignalP"/>
    </source>
</evidence>
<dbReference type="SUPFAM" id="SSF49842">
    <property type="entry name" value="TNF-like"/>
    <property type="match status" value="1"/>
</dbReference>
<dbReference type="EMBL" id="UYJE01007510">
    <property type="protein sequence ID" value="VDI55531.1"/>
    <property type="molecule type" value="Genomic_DNA"/>
</dbReference>
<organism evidence="2 3">
    <name type="scientific">Mytilus galloprovincialis</name>
    <name type="common">Mediterranean mussel</name>
    <dbReference type="NCBI Taxonomy" id="29158"/>
    <lineage>
        <taxon>Eukaryota</taxon>
        <taxon>Metazoa</taxon>
        <taxon>Spiralia</taxon>
        <taxon>Lophotrochozoa</taxon>
        <taxon>Mollusca</taxon>
        <taxon>Bivalvia</taxon>
        <taxon>Autobranchia</taxon>
        <taxon>Pteriomorphia</taxon>
        <taxon>Mytilida</taxon>
        <taxon>Mytiloidea</taxon>
        <taxon>Mytilidae</taxon>
        <taxon>Mytilinae</taxon>
        <taxon>Mytilus</taxon>
    </lineage>
</organism>
<sequence>MFYSILLLSLTSMYNGLLLDNIQTGRDTAVTDKKYVQLFTLIVDEMSRRFELETLINQLQHNVSVLKQDDQTLKTSWQIPLSKLTNKTVEMKYSVNRLKEDHISLNASTIQVKLSQKKTSESLQNMSSIGNQLNIVKQKLHWVTNITETIKEGNFNLSMVRQAISREHDELIFLSNNLTKERNNVSAEWKQSTDDSDITVLQDDMRKIQTQLKTILTEIYSLRKTQMQSKNISNKLPVLYRSYNGLFSRLTHAGENLEVANAMFMEKVANINKKVAVTSCADPRNTAGIVTFPFIKFSVGITDLNRFRYSGIFHCESPGLYILSAYMVSSTSHASYRVYKNSHLLTDVHIKGNSNGTFDYGTGTSLQAVDLKIDDTLSVELDNKVAIEGASLSCMTIIKIV</sequence>
<evidence type="ECO:0008006" key="4">
    <source>
        <dbReference type="Google" id="ProtNLM"/>
    </source>
</evidence>
<evidence type="ECO:0000313" key="2">
    <source>
        <dbReference type="EMBL" id="VDI55531.1"/>
    </source>
</evidence>